<dbReference type="Proteomes" id="UP000678679">
    <property type="component" value="Chromosome 2"/>
</dbReference>
<evidence type="ECO:0000313" key="2">
    <source>
        <dbReference type="Proteomes" id="UP000678679"/>
    </source>
</evidence>
<dbReference type="EMBL" id="CP076133">
    <property type="protein sequence ID" value="QWG04215.1"/>
    <property type="molecule type" value="Genomic_DNA"/>
</dbReference>
<gene>
    <name evidence="1" type="ORF">KMW28_25315</name>
</gene>
<keyword evidence="2" id="KW-1185">Reference proteome</keyword>
<dbReference type="AlphaFoldDB" id="A0AAX1N9J5"/>
<dbReference type="RefSeq" id="WP_169663703.1">
    <property type="nucleotide sequence ID" value="NZ_CP076133.1"/>
</dbReference>
<proteinExistence type="predicted"/>
<reference evidence="1 2" key="1">
    <citation type="submission" date="2021-05" db="EMBL/GenBank/DDBJ databases">
        <title>Comparative genomic studies on the polysaccharide-degrading batcterial strains of the Flammeovirga genus.</title>
        <authorList>
            <person name="Zewei F."/>
            <person name="Zheng Z."/>
            <person name="Yu L."/>
            <person name="Ruyue G."/>
            <person name="Yanhong M."/>
            <person name="Yuanyuan C."/>
            <person name="Jingyan G."/>
            <person name="Wenjun H."/>
        </authorList>
    </citation>
    <scope>NUCLEOTIDE SEQUENCE [LARGE SCALE GENOMIC DNA]</scope>
    <source>
        <strain evidence="1 2">NBRC:100898</strain>
    </source>
</reference>
<dbReference type="InterPro" id="IPR023393">
    <property type="entry name" value="START-like_dom_sf"/>
</dbReference>
<evidence type="ECO:0000313" key="1">
    <source>
        <dbReference type="EMBL" id="QWG04215.1"/>
    </source>
</evidence>
<organism evidence="1 2">
    <name type="scientific">Flammeovirga yaeyamensis</name>
    <dbReference type="NCBI Taxonomy" id="367791"/>
    <lineage>
        <taxon>Bacteria</taxon>
        <taxon>Pseudomonadati</taxon>
        <taxon>Bacteroidota</taxon>
        <taxon>Cytophagia</taxon>
        <taxon>Cytophagales</taxon>
        <taxon>Flammeovirgaceae</taxon>
        <taxon>Flammeovirga</taxon>
    </lineage>
</organism>
<dbReference type="SUPFAM" id="SSF55961">
    <property type="entry name" value="Bet v1-like"/>
    <property type="match status" value="1"/>
</dbReference>
<dbReference type="KEGG" id="fya:KMW28_25315"/>
<sequence length="170" mass="19306">MKISKEIIIQKDRLAVWNIVAEEFHNAYEWMSIVPRSVEKQGEIKDGAAVHGRVCDLSNKKEDGPQANEIITYYNKDNFHFEFDVTPINTSSVLPIKRNHVSVRLESINNDKTLLHWDADAKIITFGNLLSPILKVGLGKSFEEVLEELKYYAETGMPHPRKAAKIAKSA</sequence>
<protein>
    <submittedName>
        <fullName evidence="1">SRPBCC family protein</fullName>
    </submittedName>
</protein>
<name>A0AAX1N9J5_9BACT</name>
<accession>A0AAX1N9J5</accession>
<dbReference type="Gene3D" id="3.30.530.20">
    <property type="match status" value="1"/>
</dbReference>